<proteinExistence type="predicted"/>
<dbReference type="Pfam" id="PF00172">
    <property type="entry name" value="Zn_clus"/>
    <property type="match status" value="1"/>
</dbReference>
<evidence type="ECO:0000259" key="3">
    <source>
        <dbReference type="PROSITE" id="PS50048"/>
    </source>
</evidence>
<dbReference type="PROSITE" id="PS00463">
    <property type="entry name" value="ZN2_CY6_FUNGAL_1"/>
    <property type="match status" value="1"/>
</dbReference>
<dbReference type="GO" id="GO:0008270">
    <property type="term" value="F:zinc ion binding"/>
    <property type="evidence" value="ECO:0007669"/>
    <property type="project" value="InterPro"/>
</dbReference>
<feature type="region of interest" description="Disordered" evidence="2">
    <location>
        <begin position="52"/>
        <end position="103"/>
    </location>
</feature>
<dbReference type="PANTHER" id="PTHR31668">
    <property type="entry name" value="GLUCOSE TRANSPORT TRANSCRIPTION REGULATOR RGT1-RELATED-RELATED"/>
    <property type="match status" value="1"/>
</dbReference>
<dbReference type="GO" id="GO:0000981">
    <property type="term" value="F:DNA-binding transcription factor activity, RNA polymerase II-specific"/>
    <property type="evidence" value="ECO:0007669"/>
    <property type="project" value="InterPro"/>
</dbReference>
<comment type="caution">
    <text evidence="4">The sequence shown here is derived from an EMBL/GenBank/DDBJ whole genome shotgun (WGS) entry which is preliminary data.</text>
</comment>
<dbReference type="GO" id="GO:0001080">
    <property type="term" value="P:nitrogen catabolite activation of transcription from RNA polymerase II promoter"/>
    <property type="evidence" value="ECO:0007669"/>
    <property type="project" value="TreeGrafter"/>
</dbReference>
<sequence>MSSSSSSSASTQPKIRGACENCHRRKIRCIIAPGDSACVNCVHSGSACLFAPRSKPGRPRRVTSDKAPTQAPEPHDIQGGGGGGSSSSSSSNAQRSSPEYDPHSFEHDVMQVADLDALDVEAAWNICWNTPDEAVALADPNAFAYSMLPHSLPKTSAWSRANMASMPAYPLSPPASLGPSPSNEAMDLEELGFDMALQICKKLDEYCQYIAHPVFMPSVDHEVFSVMARICTLAASKAPAASHCPAAALILAAILKVLELCGLIVAKLSRQPPASPLGGSMESMFLLKKIDLLLLQTKVFLSQIEHHAGVQKAVELHRHIEHTVQNDYPAMAW</sequence>
<keyword evidence="5" id="KW-1185">Reference proteome</keyword>
<reference evidence="4 5" key="1">
    <citation type="submission" date="2015-07" db="EMBL/GenBank/DDBJ databases">
        <title>Comparative genomics of the Sigatoka disease complex on banana suggests a link between parallel evolutionary changes in Pseudocercospora fijiensis and Pseudocercospora eumusae and increased virulence on the banana host.</title>
        <authorList>
            <person name="Chang T.-C."/>
            <person name="Salvucci A."/>
            <person name="Crous P.W."/>
            <person name="Stergiopoulos I."/>
        </authorList>
    </citation>
    <scope>NUCLEOTIDE SEQUENCE [LARGE SCALE GENOMIC DNA]</scope>
    <source>
        <strain evidence="4 5">CBS 114824</strain>
    </source>
</reference>
<evidence type="ECO:0000313" key="5">
    <source>
        <dbReference type="Proteomes" id="UP000070133"/>
    </source>
</evidence>
<evidence type="ECO:0000313" key="4">
    <source>
        <dbReference type="EMBL" id="KXT02187.1"/>
    </source>
</evidence>
<evidence type="ECO:0000256" key="2">
    <source>
        <dbReference type="SAM" id="MobiDB-lite"/>
    </source>
</evidence>
<dbReference type="CDD" id="cd00067">
    <property type="entry name" value="GAL4"/>
    <property type="match status" value="1"/>
</dbReference>
<organism evidence="4 5">
    <name type="scientific">Pseudocercospora eumusae</name>
    <dbReference type="NCBI Taxonomy" id="321146"/>
    <lineage>
        <taxon>Eukaryota</taxon>
        <taxon>Fungi</taxon>
        <taxon>Dikarya</taxon>
        <taxon>Ascomycota</taxon>
        <taxon>Pezizomycotina</taxon>
        <taxon>Dothideomycetes</taxon>
        <taxon>Dothideomycetidae</taxon>
        <taxon>Mycosphaerellales</taxon>
        <taxon>Mycosphaerellaceae</taxon>
        <taxon>Pseudocercospora</taxon>
    </lineage>
</organism>
<protein>
    <recommendedName>
        <fullName evidence="3">Zn(2)-C6 fungal-type domain-containing protein</fullName>
    </recommendedName>
</protein>
<keyword evidence="1" id="KW-0539">Nucleus</keyword>
<gene>
    <name evidence="4" type="ORF">AC578_5968</name>
</gene>
<dbReference type="Proteomes" id="UP000070133">
    <property type="component" value="Unassembled WGS sequence"/>
</dbReference>
<dbReference type="EMBL" id="LFZN01000045">
    <property type="protein sequence ID" value="KXT02187.1"/>
    <property type="molecule type" value="Genomic_DNA"/>
</dbReference>
<dbReference type="SMART" id="SM00066">
    <property type="entry name" value="GAL4"/>
    <property type="match status" value="1"/>
</dbReference>
<dbReference type="InterPro" id="IPR036864">
    <property type="entry name" value="Zn2-C6_fun-type_DNA-bd_sf"/>
</dbReference>
<dbReference type="GO" id="GO:0005634">
    <property type="term" value="C:nucleus"/>
    <property type="evidence" value="ECO:0007669"/>
    <property type="project" value="TreeGrafter"/>
</dbReference>
<evidence type="ECO:0000256" key="1">
    <source>
        <dbReference type="ARBA" id="ARBA00023242"/>
    </source>
</evidence>
<dbReference type="PROSITE" id="PS50048">
    <property type="entry name" value="ZN2_CY6_FUNGAL_2"/>
    <property type="match status" value="1"/>
</dbReference>
<accession>A0A139HIH1</accession>
<dbReference type="PANTHER" id="PTHR31668:SF4">
    <property type="entry name" value="TRANSCRIPTIONAL ACTIVATOR PROTEIN DAL81"/>
    <property type="match status" value="1"/>
</dbReference>
<dbReference type="OrthoDB" id="440553at2759"/>
<name>A0A139HIH1_9PEZI</name>
<dbReference type="Gene3D" id="4.10.240.10">
    <property type="entry name" value="Zn(2)-C6 fungal-type DNA-binding domain"/>
    <property type="match status" value="1"/>
</dbReference>
<dbReference type="SUPFAM" id="SSF57701">
    <property type="entry name" value="Zn2/Cys6 DNA-binding domain"/>
    <property type="match status" value="1"/>
</dbReference>
<dbReference type="AlphaFoldDB" id="A0A139HIH1"/>
<feature type="domain" description="Zn(2)-C6 fungal-type" evidence="3">
    <location>
        <begin position="18"/>
        <end position="50"/>
    </location>
</feature>
<dbReference type="InterPro" id="IPR001138">
    <property type="entry name" value="Zn2Cys6_DnaBD"/>
</dbReference>
<dbReference type="InterPro" id="IPR050797">
    <property type="entry name" value="Carb_Metab_Trans_Reg"/>
</dbReference>